<dbReference type="AlphaFoldDB" id="A0A1H1YBT2"/>
<organism evidence="2 3">
    <name type="scientific">Brevibacterium siliguriense</name>
    <dbReference type="NCBI Taxonomy" id="1136497"/>
    <lineage>
        <taxon>Bacteria</taxon>
        <taxon>Bacillati</taxon>
        <taxon>Actinomycetota</taxon>
        <taxon>Actinomycetes</taxon>
        <taxon>Micrococcales</taxon>
        <taxon>Brevibacteriaceae</taxon>
        <taxon>Brevibacterium</taxon>
    </lineage>
</organism>
<evidence type="ECO:0000256" key="1">
    <source>
        <dbReference type="SAM" id="MobiDB-lite"/>
    </source>
</evidence>
<accession>A0A1H1YBT2</accession>
<sequence length="373" mass="40451">MTEEPPFDQLGTLLPGDCIVRRPGTFQRFDFHVGTVTVPALLWCRPEQTGRLLIAFNGAVRRTPEKDPQEIFQRRTWVDDIEADILFLSDPTLRSDNRISIGWGQGTQGRYANPAMAQTARFTAECLDIPAGARLYFGTSAGGFQALQAAARDEGSRALVNNPQIDWTKYMPTFVDTIAGYSYEDQPTEDIAIDHPDRTSVAHAFAAFGHIPRTRCLINAASKNDSLAQLPALVAALPAQSGERSCFDVSLYSDVRGGHNPLPRPATTTAINSILRKPSMSDTIETDATFPALSPDPESIVAGVSAAARALATMPTTSGWPRAGSASSSRTSRPRRRSAEFSSISPLLRARRCGHASSPTISPLTVTPVWHVC</sequence>
<feature type="compositionally biased region" description="Low complexity" evidence="1">
    <location>
        <begin position="322"/>
        <end position="331"/>
    </location>
</feature>
<evidence type="ECO:0000313" key="3">
    <source>
        <dbReference type="Proteomes" id="UP000199597"/>
    </source>
</evidence>
<evidence type="ECO:0008006" key="4">
    <source>
        <dbReference type="Google" id="ProtNLM"/>
    </source>
</evidence>
<dbReference type="EMBL" id="LT629766">
    <property type="protein sequence ID" value="SDT18920.1"/>
    <property type="molecule type" value="Genomic_DNA"/>
</dbReference>
<keyword evidence="3" id="KW-1185">Reference proteome</keyword>
<proteinExistence type="predicted"/>
<feature type="region of interest" description="Disordered" evidence="1">
    <location>
        <begin position="315"/>
        <end position="343"/>
    </location>
</feature>
<name>A0A1H1YBT2_9MICO</name>
<evidence type="ECO:0000313" key="2">
    <source>
        <dbReference type="EMBL" id="SDT18920.1"/>
    </source>
</evidence>
<protein>
    <recommendedName>
        <fullName evidence="4">Alpha/beta hydrolase family protein</fullName>
    </recommendedName>
</protein>
<dbReference type="Proteomes" id="UP000199597">
    <property type="component" value="Chromosome I"/>
</dbReference>
<reference evidence="3" key="1">
    <citation type="submission" date="2016-10" db="EMBL/GenBank/DDBJ databases">
        <authorList>
            <person name="Varghese N."/>
            <person name="Submissions S."/>
        </authorList>
    </citation>
    <scope>NUCLEOTIDE SEQUENCE [LARGE SCALE GENOMIC DNA]</scope>
    <source>
        <strain evidence="3">DSM 23676</strain>
    </source>
</reference>
<gene>
    <name evidence="2" type="ORF">SAMN04489752_3625</name>
</gene>
<dbReference type="STRING" id="1136497.SAMN04489752_3625"/>